<dbReference type="Gene3D" id="1.10.10.10">
    <property type="entry name" value="Winged helix-like DNA-binding domain superfamily/Winged helix DNA-binding domain"/>
    <property type="match status" value="1"/>
</dbReference>
<dbReference type="PRINTS" id="PR00039">
    <property type="entry name" value="HTHLYSR"/>
</dbReference>
<dbReference type="EMBL" id="AP023420">
    <property type="protein sequence ID" value="BCK85477.1"/>
    <property type="molecule type" value="Genomic_DNA"/>
</dbReference>
<dbReference type="Gene3D" id="3.40.190.290">
    <property type="match status" value="1"/>
</dbReference>
<protein>
    <recommendedName>
        <fullName evidence="5">HTH lysR-type domain-containing protein</fullName>
    </recommendedName>
</protein>
<keyword evidence="2" id="KW-0805">Transcription regulation</keyword>
<accession>A0A810QH58</accession>
<dbReference type="SUPFAM" id="SSF46785">
    <property type="entry name" value="Winged helix' DNA-binding domain"/>
    <property type="match status" value="1"/>
</dbReference>
<evidence type="ECO:0000256" key="4">
    <source>
        <dbReference type="ARBA" id="ARBA00023163"/>
    </source>
</evidence>
<dbReference type="InterPro" id="IPR050950">
    <property type="entry name" value="HTH-type_LysR_regulators"/>
</dbReference>
<evidence type="ECO:0000313" key="7">
    <source>
        <dbReference type="Proteomes" id="UP000679848"/>
    </source>
</evidence>
<evidence type="ECO:0000256" key="3">
    <source>
        <dbReference type="ARBA" id="ARBA00023125"/>
    </source>
</evidence>
<evidence type="ECO:0000313" key="6">
    <source>
        <dbReference type="EMBL" id="BCK85477.1"/>
    </source>
</evidence>
<dbReference type="CDD" id="cd05466">
    <property type="entry name" value="PBP2_LTTR_substrate"/>
    <property type="match status" value="1"/>
</dbReference>
<feature type="domain" description="HTH lysR-type" evidence="5">
    <location>
        <begin position="2"/>
        <end position="59"/>
    </location>
</feature>
<dbReference type="RefSeq" id="WP_213543566.1">
    <property type="nucleotide sequence ID" value="NZ_AP023420.1"/>
</dbReference>
<keyword evidence="4" id="KW-0804">Transcription</keyword>
<keyword evidence="3" id="KW-0238">DNA-binding</keyword>
<dbReference type="InterPro" id="IPR036390">
    <property type="entry name" value="WH_DNA-bd_sf"/>
</dbReference>
<dbReference type="FunFam" id="1.10.10.10:FF:000001">
    <property type="entry name" value="LysR family transcriptional regulator"/>
    <property type="match status" value="1"/>
</dbReference>
<dbReference type="InterPro" id="IPR005119">
    <property type="entry name" value="LysR_subst-bd"/>
</dbReference>
<dbReference type="InterPro" id="IPR036388">
    <property type="entry name" value="WH-like_DNA-bd_sf"/>
</dbReference>
<comment type="similarity">
    <text evidence="1">Belongs to the LysR transcriptional regulatory family.</text>
</comment>
<gene>
    <name evidence="6" type="ORF">MM59RIKEN_27960</name>
</gene>
<dbReference type="GO" id="GO:0003677">
    <property type="term" value="F:DNA binding"/>
    <property type="evidence" value="ECO:0007669"/>
    <property type="project" value="UniProtKB-KW"/>
</dbReference>
<dbReference type="SUPFAM" id="SSF53850">
    <property type="entry name" value="Periplasmic binding protein-like II"/>
    <property type="match status" value="1"/>
</dbReference>
<dbReference type="Pfam" id="PF03466">
    <property type="entry name" value="LysR_substrate"/>
    <property type="match status" value="1"/>
</dbReference>
<evidence type="ECO:0000259" key="5">
    <source>
        <dbReference type="PROSITE" id="PS50931"/>
    </source>
</evidence>
<dbReference type="KEGG" id="pfaa:MM59RIKEN_27960"/>
<evidence type="ECO:0000256" key="1">
    <source>
        <dbReference type="ARBA" id="ARBA00009437"/>
    </source>
</evidence>
<dbReference type="InterPro" id="IPR000847">
    <property type="entry name" value="LysR_HTH_N"/>
</dbReference>
<name>A0A810QH58_9FIRM</name>
<dbReference type="Pfam" id="PF00126">
    <property type="entry name" value="HTH_1"/>
    <property type="match status" value="1"/>
</dbReference>
<dbReference type="Proteomes" id="UP000679848">
    <property type="component" value="Chromosome"/>
</dbReference>
<dbReference type="GO" id="GO:0003700">
    <property type="term" value="F:DNA-binding transcription factor activity"/>
    <property type="evidence" value="ECO:0007669"/>
    <property type="project" value="InterPro"/>
</dbReference>
<organism evidence="6 7">
    <name type="scientific">Pusillibacter faecalis</name>
    <dbReference type="NCBI Taxonomy" id="2714358"/>
    <lineage>
        <taxon>Bacteria</taxon>
        <taxon>Bacillati</taxon>
        <taxon>Bacillota</taxon>
        <taxon>Clostridia</taxon>
        <taxon>Eubacteriales</taxon>
        <taxon>Oscillospiraceae</taxon>
        <taxon>Pusillibacter</taxon>
    </lineage>
</organism>
<proteinExistence type="inferred from homology"/>
<dbReference type="GO" id="GO:0005829">
    <property type="term" value="C:cytosol"/>
    <property type="evidence" value="ECO:0007669"/>
    <property type="project" value="TreeGrafter"/>
</dbReference>
<dbReference type="AlphaFoldDB" id="A0A810QH58"/>
<keyword evidence="7" id="KW-1185">Reference proteome</keyword>
<sequence length="312" mass="35710">MLNLRHLQYLNAVYQYKNFTQAGDSLFVSQPTISAAINTLESDLGVKLIERSSKRVIFTYEGEQFMQWVQKILLLCQEAESATRDLSDSAEQQLRLGMSYAFMDSTAPLVFSDFLKEHPQGKIHLDEGSMQKHLQMIQSEKLDLAYNGFPDTQDLPGIETIPISKAEIRIVLHPDHQLAKQERIPLSLLAGEKLVMMDAQSKVKRLMDEAFEQQHLSMNVVLNYTQILCMVSLVKSCRYVGIISEAAGHSIPGCEGLVLRSFEEPLVFDLGFFFKKGRYLPKLGWELIRFLQASEKPYLKYWEEKHASGRRQ</sequence>
<evidence type="ECO:0000256" key="2">
    <source>
        <dbReference type="ARBA" id="ARBA00023015"/>
    </source>
</evidence>
<dbReference type="PROSITE" id="PS50931">
    <property type="entry name" value="HTH_LYSR"/>
    <property type="match status" value="1"/>
</dbReference>
<dbReference type="PANTHER" id="PTHR30419">
    <property type="entry name" value="HTH-TYPE TRANSCRIPTIONAL REGULATOR YBHD"/>
    <property type="match status" value="1"/>
</dbReference>
<reference evidence="6" key="1">
    <citation type="submission" date="2020-09" db="EMBL/GenBank/DDBJ databases">
        <title>New species isolated from human feces.</title>
        <authorList>
            <person name="Kitahara M."/>
            <person name="Shigeno Y."/>
            <person name="Shime M."/>
            <person name="Matsumoto Y."/>
            <person name="Nakamura S."/>
            <person name="Motooka D."/>
            <person name="Fukuoka S."/>
            <person name="Nishikawa H."/>
            <person name="Benno Y."/>
        </authorList>
    </citation>
    <scope>NUCLEOTIDE SEQUENCE</scope>
    <source>
        <strain evidence="6">MM59</strain>
    </source>
</reference>